<dbReference type="RefSeq" id="WP_270041542.1">
    <property type="nucleotide sequence ID" value="NZ_JAPDOD010000017.1"/>
</dbReference>
<dbReference type="SUPFAM" id="SSF47413">
    <property type="entry name" value="lambda repressor-like DNA-binding domains"/>
    <property type="match status" value="1"/>
</dbReference>
<dbReference type="CDD" id="cd02209">
    <property type="entry name" value="cupin_XRE_C"/>
    <property type="match status" value="1"/>
</dbReference>
<dbReference type="PANTHER" id="PTHR46797:SF1">
    <property type="entry name" value="METHYLPHOSPHONATE SYNTHASE"/>
    <property type="match status" value="1"/>
</dbReference>
<dbReference type="SMART" id="SM00530">
    <property type="entry name" value="HTH_XRE"/>
    <property type="match status" value="1"/>
</dbReference>
<dbReference type="InterPro" id="IPR010982">
    <property type="entry name" value="Lambda_DNA-bd_dom_sf"/>
</dbReference>
<dbReference type="Pfam" id="PF01381">
    <property type="entry name" value="HTH_3"/>
    <property type="match status" value="1"/>
</dbReference>
<dbReference type="Gene3D" id="1.10.260.40">
    <property type="entry name" value="lambda repressor-like DNA-binding domains"/>
    <property type="match status" value="1"/>
</dbReference>
<gene>
    <name evidence="3" type="ORF">OM076_18685</name>
</gene>
<protein>
    <submittedName>
        <fullName evidence="3">XRE family transcriptional regulator</fullName>
    </submittedName>
</protein>
<dbReference type="Pfam" id="PF07883">
    <property type="entry name" value="Cupin_2"/>
    <property type="match status" value="1"/>
</dbReference>
<dbReference type="InterPro" id="IPR013096">
    <property type="entry name" value="Cupin_2"/>
</dbReference>
<evidence type="ECO:0000259" key="2">
    <source>
        <dbReference type="PROSITE" id="PS50943"/>
    </source>
</evidence>
<dbReference type="PROSITE" id="PS50943">
    <property type="entry name" value="HTH_CROC1"/>
    <property type="match status" value="1"/>
</dbReference>
<accession>A0A9X3MW46</accession>
<dbReference type="EMBL" id="JAPDOD010000017">
    <property type="protein sequence ID" value="MDA0162305.1"/>
    <property type="molecule type" value="Genomic_DNA"/>
</dbReference>
<keyword evidence="1" id="KW-0238">DNA-binding</keyword>
<dbReference type="Proteomes" id="UP001149140">
    <property type="component" value="Unassembled WGS sequence"/>
</dbReference>
<proteinExistence type="predicted"/>
<organism evidence="3 4">
    <name type="scientific">Solirubrobacter ginsenosidimutans</name>
    <dbReference type="NCBI Taxonomy" id="490573"/>
    <lineage>
        <taxon>Bacteria</taxon>
        <taxon>Bacillati</taxon>
        <taxon>Actinomycetota</taxon>
        <taxon>Thermoleophilia</taxon>
        <taxon>Solirubrobacterales</taxon>
        <taxon>Solirubrobacteraceae</taxon>
        <taxon>Solirubrobacter</taxon>
    </lineage>
</organism>
<dbReference type="InterPro" id="IPR011051">
    <property type="entry name" value="RmlC_Cupin_sf"/>
</dbReference>
<dbReference type="InterPro" id="IPR001387">
    <property type="entry name" value="Cro/C1-type_HTH"/>
</dbReference>
<dbReference type="InterPro" id="IPR014710">
    <property type="entry name" value="RmlC-like_jellyroll"/>
</dbReference>
<dbReference type="InterPro" id="IPR050807">
    <property type="entry name" value="TransReg_Diox_bact_type"/>
</dbReference>
<evidence type="ECO:0000313" key="3">
    <source>
        <dbReference type="EMBL" id="MDA0162305.1"/>
    </source>
</evidence>
<dbReference type="CDD" id="cd00093">
    <property type="entry name" value="HTH_XRE"/>
    <property type="match status" value="1"/>
</dbReference>
<reference evidence="3" key="1">
    <citation type="submission" date="2022-10" db="EMBL/GenBank/DDBJ databases">
        <title>The WGS of Solirubrobacter ginsenosidimutans DSM 21036.</title>
        <authorList>
            <person name="Jiang Z."/>
        </authorList>
    </citation>
    <scope>NUCLEOTIDE SEQUENCE</scope>
    <source>
        <strain evidence="3">DSM 21036</strain>
    </source>
</reference>
<dbReference type="PANTHER" id="PTHR46797">
    <property type="entry name" value="HTH-TYPE TRANSCRIPTIONAL REGULATOR"/>
    <property type="match status" value="1"/>
</dbReference>
<evidence type="ECO:0000313" key="4">
    <source>
        <dbReference type="Proteomes" id="UP001149140"/>
    </source>
</evidence>
<comment type="caution">
    <text evidence="3">The sequence shown here is derived from an EMBL/GenBank/DDBJ whole genome shotgun (WGS) entry which is preliminary data.</text>
</comment>
<dbReference type="SUPFAM" id="SSF51182">
    <property type="entry name" value="RmlC-like cupins"/>
    <property type="match status" value="1"/>
</dbReference>
<dbReference type="GO" id="GO:0005829">
    <property type="term" value="C:cytosol"/>
    <property type="evidence" value="ECO:0007669"/>
    <property type="project" value="TreeGrafter"/>
</dbReference>
<evidence type="ECO:0000256" key="1">
    <source>
        <dbReference type="ARBA" id="ARBA00023125"/>
    </source>
</evidence>
<dbReference type="GO" id="GO:0003700">
    <property type="term" value="F:DNA-binding transcription factor activity"/>
    <property type="evidence" value="ECO:0007669"/>
    <property type="project" value="TreeGrafter"/>
</dbReference>
<dbReference type="GO" id="GO:0003677">
    <property type="term" value="F:DNA binding"/>
    <property type="evidence" value="ECO:0007669"/>
    <property type="project" value="UniProtKB-KW"/>
</dbReference>
<dbReference type="Gene3D" id="2.60.120.10">
    <property type="entry name" value="Jelly Rolls"/>
    <property type="match status" value="1"/>
</dbReference>
<feature type="domain" description="HTH cro/C1-type" evidence="2">
    <location>
        <begin position="12"/>
        <end position="66"/>
    </location>
</feature>
<sequence>MAKTDELVRARLRALRLERGLSQEDVAERAGMAASTLSRLESGARRLALDHLTPLAGALGVEVGELLAPATRDPRVKERSRIVEGIVMRPLSRHTPGGLIVAHMDFPAERTIPNPRSHEGHEWLYVLAGRLRLVLGDEDLILEAGEAAEFSTWTPHWMGAVDGPAQALAIFGPQGEKVHMRT</sequence>
<name>A0A9X3MW46_9ACTN</name>
<keyword evidence="4" id="KW-1185">Reference proteome</keyword>
<dbReference type="AlphaFoldDB" id="A0A9X3MW46"/>